<comment type="caution">
    <text evidence="2">The sequence shown here is derived from an EMBL/GenBank/DDBJ whole genome shotgun (WGS) entry which is preliminary data.</text>
</comment>
<accession>A0ABW6QCQ8</accession>
<organism evidence="2 3">
    <name type="scientific">Streptomyces marokkonensis</name>
    <dbReference type="NCBI Taxonomy" id="324855"/>
    <lineage>
        <taxon>Bacteria</taxon>
        <taxon>Bacillati</taxon>
        <taxon>Actinomycetota</taxon>
        <taxon>Actinomycetes</taxon>
        <taxon>Kitasatosporales</taxon>
        <taxon>Streptomycetaceae</taxon>
        <taxon>Streptomyces</taxon>
    </lineage>
</organism>
<dbReference type="SUPFAM" id="SSF103032">
    <property type="entry name" value="Hypothetical protein YwqG"/>
    <property type="match status" value="1"/>
</dbReference>
<name>A0ABW6QCQ8_9ACTN</name>
<sequence length="842" mass="91382">MSQHDAEETLHTGTPADFAFAVRTCLAPLKLQHVFDAAIGYVLHGTGSQVLAALDALRYTQGGKMVWARGIAWTDDDIAAVASLQPGWSPQAANTALLVVYRDAPPDVLARFGRLLGAISVPDGRSSTLWLATLTDDVMKATTSRSEASREVRTRWTPDLVSEIARAGRAPGQTPVHATLETLLHFDSGRDEGNRHEILATDTGDAFLARHTDVFTEVLIAASRSHNRFGYRRFALLRCGRNAERHAGLLAAMAVDEDHGVRNEALGGLAWLEEAKQVELLRPHLRTAAPDRLAGVLERLTDIDGGLAAIEDALTATEGEPLEEKRAQLLRRAAERASLTREPVALLPVPPTAAPTDPDLLAELATRPAAARLEGYHFWPGVVQWLPRIPDVRALRDALRKAGMTDADRRTASLLTTQETHIYGPKIGAVLTTEDAGRWWPLFAERPDLVVEYLDGIVCERDAYDVTVDTTGIMLKILECFPAVPPPLVPRLISIGLGTSWHRLAARRVLGDHPGAQAAAQTALNGAEATARASAAEWLIDRGEPGILPPEPGWQFGDGVLSPATQNLPDATLRRLDRFRQQALGRGVPAQDVNRWLGLARPTLQTAPHGTGLVVGRLGGPLMLPPGAPTPSSYDGFKDEHFHDDHQLIATIDLSAIPEGATDLPLPPDGMLLLFANPDLDATELEGGAVYVPAGVPVEERASTPDYEIFQFDTPEELDAKLRDIGDLWLTPGVSLPSIPPDDDMLDRHPHANTLREIWSAQADGDGEWQMGGHAANYDDFGDPVTDSADPELGEPFSDPADWVLLAQWAGVPMAIVYWTITRQDLAARRFDRVAVHMFANP</sequence>
<dbReference type="Pfam" id="PF09234">
    <property type="entry name" value="DUF1963"/>
    <property type="match status" value="1"/>
</dbReference>
<reference evidence="2 3" key="1">
    <citation type="submission" date="2024-09" db="EMBL/GenBank/DDBJ databases">
        <title>The Natural Products Discovery Center: Release of the First 8490 Sequenced Strains for Exploring Actinobacteria Biosynthetic Diversity.</title>
        <authorList>
            <person name="Kalkreuter E."/>
            <person name="Kautsar S.A."/>
            <person name="Yang D."/>
            <person name="Bader C.D."/>
            <person name="Teijaro C.N."/>
            <person name="Fluegel L."/>
            <person name="Davis C.M."/>
            <person name="Simpson J.R."/>
            <person name="Lauterbach L."/>
            <person name="Steele A.D."/>
            <person name="Gui C."/>
            <person name="Meng S."/>
            <person name="Li G."/>
            <person name="Viehrig K."/>
            <person name="Ye F."/>
            <person name="Su P."/>
            <person name="Kiefer A.F."/>
            <person name="Nichols A."/>
            <person name="Cepeda A.J."/>
            <person name="Yan W."/>
            <person name="Fan B."/>
            <person name="Jiang Y."/>
            <person name="Adhikari A."/>
            <person name="Zheng C.-J."/>
            <person name="Schuster L."/>
            <person name="Cowan T.M."/>
            <person name="Smanski M.J."/>
            <person name="Chevrette M.G."/>
            <person name="De Carvalho L.P.S."/>
            <person name="Shen B."/>
        </authorList>
    </citation>
    <scope>NUCLEOTIDE SEQUENCE [LARGE SCALE GENOMIC DNA]</scope>
    <source>
        <strain evidence="2 3">NPDC058328</strain>
    </source>
</reference>
<dbReference type="Proteomes" id="UP001601627">
    <property type="component" value="Unassembled WGS sequence"/>
</dbReference>
<evidence type="ECO:0000256" key="1">
    <source>
        <dbReference type="SAM" id="MobiDB-lite"/>
    </source>
</evidence>
<dbReference type="InterPro" id="IPR015315">
    <property type="entry name" value="DUF1963"/>
</dbReference>
<evidence type="ECO:0000313" key="2">
    <source>
        <dbReference type="EMBL" id="MFF1277009.1"/>
    </source>
</evidence>
<dbReference type="Gene3D" id="2.30.320.10">
    <property type="entry name" value="YwqG-like"/>
    <property type="match status" value="1"/>
</dbReference>
<proteinExistence type="predicted"/>
<dbReference type="RefSeq" id="WP_388238546.1">
    <property type="nucleotide sequence ID" value="NZ_JBHVZQ010000029.1"/>
</dbReference>
<dbReference type="EMBL" id="JBHVZQ010000029">
    <property type="protein sequence ID" value="MFF1277009.1"/>
    <property type="molecule type" value="Genomic_DNA"/>
</dbReference>
<evidence type="ECO:0000313" key="3">
    <source>
        <dbReference type="Proteomes" id="UP001601627"/>
    </source>
</evidence>
<protein>
    <submittedName>
        <fullName evidence="2">DUF1963 domain-containing protein</fullName>
    </submittedName>
</protein>
<keyword evidence="3" id="KW-1185">Reference proteome</keyword>
<feature type="region of interest" description="Disordered" evidence="1">
    <location>
        <begin position="772"/>
        <end position="794"/>
    </location>
</feature>
<gene>
    <name evidence="2" type="ORF">ACFVZC_26925</name>
</gene>
<dbReference type="InterPro" id="IPR035948">
    <property type="entry name" value="YwqG-like_sf"/>
</dbReference>